<accession>A0ABW2HQJ7</accession>
<evidence type="ECO:0000313" key="10">
    <source>
        <dbReference type="Proteomes" id="UP001596548"/>
    </source>
</evidence>
<keyword evidence="3 7" id="KW-0812">Transmembrane</keyword>
<feature type="domain" description="ABC3 transporter permease C-terminal" evidence="8">
    <location>
        <begin position="484"/>
        <end position="600"/>
    </location>
</feature>
<comment type="similarity">
    <text evidence="6">Belongs to the ABC-4 integral membrane protein family.</text>
</comment>
<feature type="transmembrane region" description="Helical" evidence="7">
    <location>
        <begin position="256"/>
        <end position="276"/>
    </location>
</feature>
<feature type="transmembrane region" description="Helical" evidence="7">
    <location>
        <begin position="478"/>
        <end position="506"/>
    </location>
</feature>
<keyword evidence="2" id="KW-1003">Cell membrane</keyword>
<feature type="transmembrane region" description="Helical" evidence="7">
    <location>
        <begin position="129"/>
        <end position="152"/>
    </location>
</feature>
<evidence type="ECO:0000256" key="6">
    <source>
        <dbReference type="ARBA" id="ARBA00038076"/>
    </source>
</evidence>
<feature type="transmembrane region" description="Helical" evidence="7">
    <location>
        <begin position="173"/>
        <end position="194"/>
    </location>
</feature>
<comment type="caution">
    <text evidence="9">The sequence shown here is derived from an EMBL/GenBank/DDBJ whole genome shotgun (WGS) entry which is preliminary data.</text>
</comment>
<dbReference type="InterPro" id="IPR050250">
    <property type="entry name" value="Macrolide_Exporter_MacB"/>
</dbReference>
<sequence length="608" mass="61272">MLPAGLEAVTGATVVGEASKSVQSALGMFTKIFLGFAAVSLLVGSFIIWNTFSVLVAQRGREHALLRAIGAGRRQILASVLTEALVVGLVAAALGLGLGLAVAAGLRGLLGAVGMEMPSTALQLHPRTVLAAFAVGVLVTLVAALVPAWRATRIAPIAALREAAAPVKGIARARVVAGGLLLAGGVAGLARAISADSQTAAAGLGTLATFAGVLMLAPVAVRPLVRVLGAPISRSVTGGMGRLNAARSPRRTASTATALVIGLALVVAVTVVASSIKASVGDVLDRASKADLILKAGSQFAAGIPAGVADKLRALPEAGTVSEMRWGMARIDGTTAPVAAIDPATVDRVADLGVASGSVGALGADGILLSADIAKAKGLRVGSPLTVTFAQTGDHRLRVIGTFTDTTLIGTPYVVGLDTYNANFSDRLDIAVLVAAKDGVGTARIKQLATTALAEYPNVAISDAGDLKETQRKSVDQLLGMVYVMLLLAVVIALLGVVNTLALSVLERTRELGLLRAVGMTRRQVRSAVRWEAVLIAAVGAVLGLVLGLAFGAAFSRALASLGIVTVDVPIAQPVVCALVAALAGVVAAIAPARRAAKVDILRAVVAE</sequence>
<keyword evidence="5 7" id="KW-0472">Membrane</keyword>
<protein>
    <submittedName>
        <fullName evidence="9">ABC transporter permease</fullName>
    </submittedName>
</protein>
<dbReference type="EMBL" id="JBHTBJ010000003">
    <property type="protein sequence ID" value="MFC7273785.1"/>
    <property type="molecule type" value="Genomic_DNA"/>
</dbReference>
<dbReference type="PANTHER" id="PTHR30572">
    <property type="entry name" value="MEMBRANE COMPONENT OF TRANSPORTER-RELATED"/>
    <property type="match status" value="1"/>
</dbReference>
<keyword evidence="10" id="KW-1185">Reference proteome</keyword>
<name>A0ABW2HQJ7_9ACTN</name>
<evidence type="ECO:0000256" key="3">
    <source>
        <dbReference type="ARBA" id="ARBA00022692"/>
    </source>
</evidence>
<organism evidence="9 10">
    <name type="scientific">Paractinoplanes rhizophilus</name>
    <dbReference type="NCBI Taxonomy" id="1416877"/>
    <lineage>
        <taxon>Bacteria</taxon>
        <taxon>Bacillati</taxon>
        <taxon>Actinomycetota</taxon>
        <taxon>Actinomycetes</taxon>
        <taxon>Micromonosporales</taxon>
        <taxon>Micromonosporaceae</taxon>
        <taxon>Paractinoplanes</taxon>
    </lineage>
</organism>
<evidence type="ECO:0000256" key="2">
    <source>
        <dbReference type="ARBA" id="ARBA00022475"/>
    </source>
</evidence>
<gene>
    <name evidence="9" type="ORF">ACFQS1_07335</name>
</gene>
<feature type="transmembrane region" description="Helical" evidence="7">
    <location>
        <begin position="571"/>
        <end position="593"/>
    </location>
</feature>
<proteinExistence type="inferred from homology"/>
<evidence type="ECO:0000256" key="1">
    <source>
        <dbReference type="ARBA" id="ARBA00004651"/>
    </source>
</evidence>
<feature type="domain" description="ABC3 transporter permease C-terminal" evidence="8">
    <location>
        <begin position="36"/>
        <end position="156"/>
    </location>
</feature>
<dbReference type="PANTHER" id="PTHR30572:SF4">
    <property type="entry name" value="ABC TRANSPORTER PERMEASE YTRF"/>
    <property type="match status" value="1"/>
</dbReference>
<evidence type="ECO:0000256" key="7">
    <source>
        <dbReference type="SAM" id="Phobius"/>
    </source>
</evidence>
<feature type="transmembrane region" description="Helical" evidence="7">
    <location>
        <begin position="527"/>
        <end position="551"/>
    </location>
</feature>
<evidence type="ECO:0000256" key="4">
    <source>
        <dbReference type="ARBA" id="ARBA00022989"/>
    </source>
</evidence>
<dbReference type="Proteomes" id="UP001596548">
    <property type="component" value="Unassembled WGS sequence"/>
</dbReference>
<dbReference type="RefSeq" id="WP_378965386.1">
    <property type="nucleotide sequence ID" value="NZ_JBHTBJ010000003.1"/>
</dbReference>
<comment type="subcellular location">
    <subcellularLocation>
        <location evidence="1">Cell membrane</location>
        <topology evidence="1">Multi-pass membrane protein</topology>
    </subcellularLocation>
</comment>
<feature type="transmembrane region" description="Helical" evidence="7">
    <location>
        <begin position="32"/>
        <end position="56"/>
    </location>
</feature>
<evidence type="ECO:0000259" key="8">
    <source>
        <dbReference type="Pfam" id="PF02687"/>
    </source>
</evidence>
<dbReference type="Pfam" id="PF02687">
    <property type="entry name" value="FtsX"/>
    <property type="match status" value="2"/>
</dbReference>
<feature type="transmembrane region" description="Helical" evidence="7">
    <location>
        <begin position="76"/>
        <end position="109"/>
    </location>
</feature>
<evidence type="ECO:0000313" key="9">
    <source>
        <dbReference type="EMBL" id="MFC7273785.1"/>
    </source>
</evidence>
<evidence type="ECO:0000256" key="5">
    <source>
        <dbReference type="ARBA" id="ARBA00023136"/>
    </source>
</evidence>
<reference evidence="10" key="1">
    <citation type="journal article" date="2019" name="Int. J. Syst. Evol. Microbiol.">
        <title>The Global Catalogue of Microorganisms (GCM) 10K type strain sequencing project: providing services to taxonomists for standard genome sequencing and annotation.</title>
        <authorList>
            <consortium name="The Broad Institute Genomics Platform"/>
            <consortium name="The Broad Institute Genome Sequencing Center for Infectious Disease"/>
            <person name="Wu L."/>
            <person name="Ma J."/>
        </authorList>
    </citation>
    <scope>NUCLEOTIDE SEQUENCE [LARGE SCALE GENOMIC DNA]</scope>
    <source>
        <strain evidence="10">XZYJT-10</strain>
    </source>
</reference>
<dbReference type="InterPro" id="IPR003838">
    <property type="entry name" value="ABC3_permease_C"/>
</dbReference>
<keyword evidence="4 7" id="KW-1133">Transmembrane helix</keyword>
<feature type="transmembrane region" description="Helical" evidence="7">
    <location>
        <begin position="200"/>
        <end position="221"/>
    </location>
</feature>